<feature type="transmembrane region" description="Helical" evidence="2">
    <location>
        <begin position="207"/>
        <end position="226"/>
    </location>
</feature>
<feature type="region of interest" description="Disordered" evidence="1">
    <location>
        <begin position="178"/>
        <end position="200"/>
    </location>
</feature>
<sequence>MSTVKGQSEIGVTRKMKAFVTILLAAGLAAGQSTTSFTWSGCHYHGDSLHCAGPGGQHTTVTPSVGNSPAQTTGCYSQDNSTFCFKEGGEDHDSRVETNSTQVTSTSVAHSHNGGASITGCHFHGATQYCVDSNGVEGVIEGGPTATGSAVPSQYTGCHHHGDDTYCLTEDGEEVEFVAEEDTESHESHEGHNSTSASAAESTSSTVVGAIVPLPLVLGAVLALLIF</sequence>
<proteinExistence type="predicted"/>
<dbReference type="EMBL" id="HG937691">
    <property type="protein sequence ID" value="CDP33291.1"/>
    <property type="molecule type" value="Genomic_DNA"/>
</dbReference>
<reference evidence="3" key="2">
    <citation type="submission" date="2014-06" db="EMBL/GenBank/DDBJ databases">
        <title>The complete genome of Blastobotrys (Arxula) adeninivorans LS3 - a yeast of biotechnological interest.</title>
        <authorList>
            <person name="Kunze G."/>
            <person name="Gaillardin C."/>
            <person name="Czernicka M."/>
            <person name="Durrens P."/>
            <person name="Martin T."/>
            <person name="Boer E."/>
            <person name="Gabaldon T."/>
            <person name="Cruz J."/>
            <person name="Talla E."/>
            <person name="Marck C."/>
            <person name="Goffeau A."/>
            <person name="Barbe V."/>
            <person name="Baret P."/>
            <person name="Baronian K."/>
            <person name="Beier S."/>
            <person name="Bleykasten C."/>
            <person name="Bode R."/>
            <person name="Casaregola S."/>
            <person name="Despons L."/>
            <person name="Fairhead C."/>
            <person name="Giersberg M."/>
            <person name="Gierski P."/>
            <person name="Hahnel U."/>
            <person name="Hartmann A."/>
            <person name="Jankowska D."/>
            <person name="Jubin C."/>
            <person name="Jung P."/>
            <person name="Lafontaine I."/>
            <person name="Leh-Louis V."/>
            <person name="Lemaire M."/>
            <person name="Marcet-Houben M."/>
            <person name="Mascher M."/>
            <person name="Morel G."/>
            <person name="Richard G.-F."/>
            <person name="Riechen J."/>
            <person name="Sacerdot C."/>
            <person name="Sarkar A."/>
            <person name="Savel G."/>
            <person name="Schacherer J."/>
            <person name="Sherman D."/>
            <person name="Straub M.-L."/>
            <person name="Stein N."/>
            <person name="Thierry A."/>
            <person name="Trautwein-Schult A."/>
            <person name="Westhof E."/>
            <person name="Worch S."/>
            <person name="Dujon B."/>
            <person name="Souciet J.-L."/>
            <person name="Wincker P."/>
            <person name="Scholz U."/>
            <person name="Neuveglise N."/>
        </authorList>
    </citation>
    <scope>NUCLEOTIDE SEQUENCE</scope>
    <source>
        <strain evidence="3">LS3</strain>
    </source>
</reference>
<accession>A0A060T283</accession>
<reference evidence="3" key="1">
    <citation type="submission" date="2014-02" db="EMBL/GenBank/DDBJ databases">
        <authorList>
            <person name="Genoscope - CEA"/>
        </authorList>
    </citation>
    <scope>NUCLEOTIDE SEQUENCE</scope>
    <source>
        <strain evidence="3">LS3</strain>
    </source>
</reference>
<organism evidence="3">
    <name type="scientific">Blastobotrys adeninivorans</name>
    <name type="common">Yeast</name>
    <name type="synonym">Arxula adeninivorans</name>
    <dbReference type="NCBI Taxonomy" id="409370"/>
    <lineage>
        <taxon>Eukaryota</taxon>
        <taxon>Fungi</taxon>
        <taxon>Dikarya</taxon>
        <taxon>Ascomycota</taxon>
        <taxon>Saccharomycotina</taxon>
        <taxon>Dipodascomycetes</taxon>
        <taxon>Dipodascales</taxon>
        <taxon>Trichomonascaceae</taxon>
        <taxon>Blastobotrys</taxon>
    </lineage>
</organism>
<name>A0A060T283_BLAAD</name>
<gene>
    <name evidence="3" type="ORF">GNLVRS02_ARAD1A06160g</name>
</gene>
<keyword evidence="2" id="KW-0472">Membrane</keyword>
<dbReference type="AlphaFoldDB" id="A0A060T283"/>
<keyword evidence="2" id="KW-0812">Transmembrane</keyword>
<dbReference type="PhylomeDB" id="A0A060T283"/>
<evidence type="ECO:0000313" key="3">
    <source>
        <dbReference type="EMBL" id="CDP33291.1"/>
    </source>
</evidence>
<evidence type="ECO:0000256" key="2">
    <source>
        <dbReference type="SAM" id="Phobius"/>
    </source>
</evidence>
<keyword evidence="2" id="KW-1133">Transmembrane helix</keyword>
<protein>
    <submittedName>
        <fullName evidence="3">ARAD1A06160p</fullName>
    </submittedName>
</protein>
<evidence type="ECO:0000256" key="1">
    <source>
        <dbReference type="SAM" id="MobiDB-lite"/>
    </source>
</evidence>